<name>A0A1W6MVK7_9HYPH</name>
<reference evidence="2 3" key="1">
    <citation type="submission" date="2017-02" db="EMBL/GenBank/DDBJ databases">
        <authorList>
            <person name="Peterson S.W."/>
        </authorList>
    </citation>
    <scope>NUCLEOTIDE SEQUENCE [LARGE SCALE GENOMIC DNA]</scope>
    <source>
        <strain evidence="2 3">S285</strain>
    </source>
</reference>
<feature type="region of interest" description="Disordered" evidence="1">
    <location>
        <begin position="1"/>
        <end position="67"/>
    </location>
</feature>
<dbReference type="STRING" id="655015.B1812_11040"/>
<gene>
    <name evidence="2" type="ORF">B1812_11040</name>
</gene>
<dbReference type="AlphaFoldDB" id="A0A1W6MVK7"/>
<evidence type="ECO:0000256" key="1">
    <source>
        <dbReference type="SAM" id="MobiDB-lite"/>
    </source>
</evidence>
<accession>A0A1W6MVK7</accession>
<feature type="compositionally biased region" description="Basic and acidic residues" evidence="1">
    <location>
        <begin position="1"/>
        <end position="11"/>
    </location>
</feature>
<dbReference type="KEGG" id="mbry:B1812_11040"/>
<keyword evidence="3" id="KW-1185">Reference proteome</keyword>
<evidence type="ECO:0000313" key="3">
    <source>
        <dbReference type="Proteomes" id="UP000193978"/>
    </source>
</evidence>
<proteinExistence type="predicted"/>
<dbReference type="EMBL" id="CP019948">
    <property type="protein sequence ID" value="ARN81519.1"/>
    <property type="molecule type" value="Genomic_DNA"/>
</dbReference>
<protein>
    <submittedName>
        <fullName evidence="2">Uncharacterized protein</fullName>
    </submittedName>
</protein>
<dbReference type="Proteomes" id="UP000193978">
    <property type="component" value="Chromosome"/>
</dbReference>
<evidence type="ECO:0000313" key="2">
    <source>
        <dbReference type="EMBL" id="ARN81519.1"/>
    </source>
</evidence>
<sequence length="67" mass="7344">MPQEKRLDETRARRRSAPPRETSATSSWGAREAGVSRGYAKNLFKSHGGPILRDAPFETRSAGRSSG</sequence>
<organism evidence="2 3">
    <name type="scientific">Methylocystis bryophila</name>
    <dbReference type="NCBI Taxonomy" id="655015"/>
    <lineage>
        <taxon>Bacteria</taxon>
        <taxon>Pseudomonadati</taxon>
        <taxon>Pseudomonadota</taxon>
        <taxon>Alphaproteobacteria</taxon>
        <taxon>Hyphomicrobiales</taxon>
        <taxon>Methylocystaceae</taxon>
        <taxon>Methylocystis</taxon>
    </lineage>
</organism>